<evidence type="ECO:0000256" key="3">
    <source>
        <dbReference type="ARBA" id="ARBA00022997"/>
    </source>
</evidence>
<accession>A0A1J9PNW4</accession>
<dbReference type="InterPro" id="IPR008257">
    <property type="entry name" value="Pept_M19"/>
</dbReference>
<proteinExistence type="inferred from homology"/>
<keyword evidence="2 4" id="KW-0862">Zinc</keyword>
<organism evidence="5 6">
    <name type="scientific">Blastomyces percursus</name>
    <dbReference type="NCBI Taxonomy" id="1658174"/>
    <lineage>
        <taxon>Eukaryota</taxon>
        <taxon>Fungi</taxon>
        <taxon>Dikarya</taxon>
        <taxon>Ascomycota</taxon>
        <taxon>Pezizomycotina</taxon>
        <taxon>Eurotiomycetes</taxon>
        <taxon>Eurotiomycetidae</taxon>
        <taxon>Onygenales</taxon>
        <taxon>Ajellomycetaceae</taxon>
        <taxon>Blastomyces</taxon>
    </lineage>
</organism>
<dbReference type="EC" id="3.4.13.19" evidence="4"/>
<evidence type="ECO:0000313" key="6">
    <source>
        <dbReference type="Proteomes" id="UP000242791"/>
    </source>
</evidence>
<dbReference type="GO" id="GO:0006508">
    <property type="term" value="P:proteolysis"/>
    <property type="evidence" value="ECO:0007669"/>
    <property type="project" value="UniProtKB-KW"/>
</dbReference>
<dbReference type="SUPFAM" id="SSF51556">
    <property type="entry name" value="Metallo-dependent hydrolases"/>
    <property type="match status" value="1"/>
</dbReference>
<dbReference type="PROSITE" id="PS51365">
    <property type="entry name" value="RENAL_DIPEPTIDASE_2"/>
    <property type="match status" value="1"/>
</dbReference>
<dbReference type="STRING" id="1658174.A0A1J9PNW4"/>
<dbReference type="PANTHER" id="PTHR10443:SF12">
    <property type="entry name" value="DIPEPTIDASE"/>
    <property type="match status" value="1"/>
</dbReference>
<dbReference type="Proteomes" id="UP000242791">
    <property type="component" value="Unassembled WGS sequence"/>
</dbReference>
<comment type="function">
    <text evidence="1">Hydrolyzes a wide range of dipeptides.</text>
</comment>
<protein>
    <recommendedName>
        <fullName evidence="4">Dipeptidase</fullName>
        <ecNumber evidence="4">3.4.13.19</ecNumber>
    </recommendedName>
</protein>
<dbReference type="AlphaFoldDB" id="A0A1J9PNW4"/>
<feature type="non-terminal residue" evidence="5">
    <location>
        <position position="1"/>
    </location>
</feature>
<reference evidence="5 6" key="1">
    <citation type="submission" date="2015-08" db="EMBL/GenBank/DDBJ databases">
        <title>Emmonsia species relationships and genome sequence.</title>
        <authorList>
            <person name="Cuomo C.A."/>
            <person name="Schwartz I.S."/>
            <person name="Kenyon C."/>
            <person name="De Hoog G.S."/>
            <person name="Govender N.P."/>
            <person name="Botha A."/>
            <person name="Moreno L."/>
            <person name="De Vries M."/>
            <person name="Munoz J.F."/>
            <person name="Stielow J.B."/>
        </authorList>
    </citation>
    <scope>NUCLEOTIDE SEQUENCE [LARGE SCALE GENOMIC DNA]</scope>
    <source>
        <strain evidence="5 6">EI222</strain>
    </source>
</reference>
<keyword evidence="4" id="KW-0645">Protease</keyword>
<evidence type="ECO:0000256" key="1">
    <source>
        <dbReference type="ARBA" id="ARBA00003491"/>
    </source>
</evidence>
<comment type="caution">
    <text evidence="5">The sequence shown here is derived from an EMBL/GenBank/DDBJ whole genome shotgun (WGS) entry which is preliminary data.</text>
</comment>
<evidence type="ECO:0000256" key="2">
    <source>
        <dbReference type="ARBA" id="ARBA00022833"/>
    </source>
</evidence>
<comment type="catalytic activity">
    <reaction evidence="4">
        <text>an L-aminoacyl-L-amino acid + H2O = 2 an L-alpha-amino acid</text>
        <dbReference type="Rhea" id="RHEA:48940"/>
        <dbReference type="ChEBI" id="CHEBI:15377"/>
        <dbReference type="ChEBI" id="CHEBI:59869"/>
        <dbReference type="ChEBI" id="CHEBI:77460"/>
        <dbReference type="EC" id="3.4.13.19"/>
    </reaction>
</comment>
<keyword evidence="4" id="KW-0482">Metalloprotease</keyword>
<dbReference type="VEuPathDB" id="FungiDB:ACJ73_10242"/>
<dbReference type="EMBL" id="LGTZ01003583">
    <property type="protein sequence ID" value="OJD09539.1"/>
    <property type="molecule type" value="Genomic_DNA"/>
</dbReference>
<keyword evidence="6" id="KW-1185">Reference proteome</keyword>
<comment type="similarity">
    <text evidence="4">Belongs to the metallo-dependent hydrolases superfamily. Peptidase M19 family.</text>
</comment>
<keyword evidence="4" id="KW-0479">Metal-binding</keyword>
<dbReference type="OrthoDB" id="445695at2759"/>
<evidence type="ECO:0000313" key="5">
    <source>
        <dbReference type="EMBL" id="OJD09539.1"/>
    </source>
</evidence>
<evidence type="ECO:0000256" key="4">
    <source>
        <dbReference type="RuleBase" id="RU341113"/>
    </source>
</evidence>
<gene>
    <name evidence="5" type="ORF">ACJ73_10242</name>
</gene>
<keyword evidence="4" id="KW-0378">Hydrolase</keyword>
<dbReference type="InterPro" id="IPR032466">
    <property type="entry name" value="Metal_Hydrolase"/>
</dbReference>
<dbReference type="Pfam" id="PF01244">
    <property type="entry name" value="Peptidase_M19"/>
    <property type="match status" value="1"/>
</dbReference>
<dbReference type="Gene3D" id="3.20.20.140">
    <property type="entry name" value="Metal-dependent hydrolases"/>
    <property type="match status" value="1"/>
</dbReference>
<dbReference type="GO" id="GO:0070573">
    <property type="term" value="F:metallodipeptidase activity"/>
    <property type="evidence" value="ECO:0007669"/>
    <property type="project" value="InterPro"/>
</dbReference>
<keyword evidence="3 4" id="KW-0224">Dipeptidase</keyword>
<sequence length="83" mass="8934">LHGDRGENLRINSAHINCATRRLISIQGGYQIGNSLAALRQLYDLGVRYITVTHNCDSAFGTAASTVAAGGIDKELTDFGRTR</sequence>
<dbReference type="PANTHER" id="PTHR10443">
    <property type="entry name" value="MICROSOMAL DIPEPTIDASE"/>
    <property type="match status" value="1"/>
</dbReference>
<dbReference type="GO" id="GO:0046872">
    <property type="term" value="F:metal ion binding"/>
    <property type="evidence" value="ECO:0007669"/>
    <property type="project" value="UniProtKB-UniRule"/>
</dbReference>
<comment type="cofactor">
    <cofactor evidence="4">
        <name>Zn(2+)</name>
        <dbReference type="ChEBI" id="CHEBI:29105"/>
    </cofactor>
</comment>
<name>A0A1J9PNW4_9EURO</name>